<dbReference type="RefSeq" id="WP_314306760.1">
    <property type="nucleotide sequence ID" value="NZ_CAUQOG010000082.1"/>
</dbReference>
<reference evidence="1 2" key="1">
    <citation type="submission" date="2023-12" db="EMBL/GenBank/DDBJ databases">
        <title>Genomic sequences of Capnocytophaga and Parvimonas strains.</title>
        <authorList>
            <person name="Watt R.M."/>
            <person name="Wang M."/>
            <person name="Yang T."/>
            <person name="Tong W.M."/>
        </authorList>
    </citation>
    <scope>NUCLEOTIDE SEQUENCE [LARGE SCALE GENOMIC DNA]</scope>
    <source>
        <strain evidence="1 2">CCUG 13156</strain>
    </source>
</reference>
<name>A0ABU5YCP7_9FLAO</name>
<proteinExistence type="predicted"/>
<evidence type="ECO:0000313" key="2">
    <source>
        <dbReference type="Proteomes" id="UP001324270"/>
    </source>
</evidence>
<accession>A0ABU5YCP7</accession>
<dbReference type="Proteomes" id="UP001324270">
    <property type="component" value="Unassembled WGS sequence"/>
</dbReference>
<gene>
    <name evidence="1" type="ORF">VJJ49_13690</name>
</gene>
<keyword evidence="2" id="KW-1185">Reference proteome</keyword>
<protein>
    <submittedName>
        <fullName evidence="1">Uncharacterized protein</fullName>
    </submittedName>
</protein>
<dbReference type="EMBL" id="JAYKBV010000029">
    <property type="protein sequence ID" value="MEB3041731.1"/>
    <property type="molecule type" value="Genomic_DNA"/>
</dbReference>
<evidence type="ECO:0000313" key="1">
    <source>
        <dbReference type="EMBL" id="MEB3041731.1"/>
    </source>
</evidence>
<organism evidence="1 2">
    <name type="scientific">Capnocytophaga gingivalis</name>
    <dbReference type="NCBI Taxonomy" id="1017"/>
    <lineage>
        <taxon>Bacteria</taxon>
        <taxon>Pseudomonadati</taxon>
        <taxon>Bacteroidota</taxon>
        <taxon>Flavobacteriia</taxon>
        <taxon>Flavobacteriales</taxon>
        <taxon>Flavobacteriaceae</taxon>
        <taxon>Capnocytophaga</taxon>
    </lineage>
</organism>
<sequence length="520" mass="60805">MIRWFFLCWLWQLPLQAQYILDAQQVALITYTDENDINTSYHFYKQTGKDAFVEMYLNLGVLPPEKKGDEFLQISWKYDSRVLSLKQIKKEEGLLLYPKDLPVSSYTDFLGKMYGNYASSDEIRGIFHLLNPFQVLRYIVEYDQRRYFHGDNIAYADDDDYLWRATYERFLTPVVLKFSQGKEGYLLLGDVRTNFYVLLLPHKRQSLRIGEKKILQPKTMSFQSHLGELYSEGYSYNEKFFQVKEENGQYTLMDRFSQRLLPEHYDTLVWEKGFILGQRAGRTQVYNAHLERLDKGEVKDAHVLPAQVEVLTEKEAFYMDERGQRVPLYRHQGFLECASGEAMYEYILTKDTLQERIRPCIKVLAYISDGYQAIGDTFFLMDRSNVPFAESAEKEELSLLSEPPQGRNPTPVLVRVRKGGKEGVFLYKIPAYFVYEKDEDITEEALRNYRSLKGEEIVACLYDRVVQDENGIIFLHQGGKIFVHGDPTHTAYDSIHAVTKSFYKYTKNGKEGYISVNRGQ</sequence>
<comment type="caution">
    <text evidence="1">The sequence shown here is derived from an EMBL/GenBank/DDBJ whole genome shotgun (WGS) entry which is preliminary data.</text>
</comment>